<comment type="caution">
    <text evidence="1">The sequence shown here is derived from an EMBL/GenBank/DDBJ whole genome shotgun (WGS) entry which is preliminary data.</text>
</comment>
<dbReference type="EMBL" id="SIHJ01000001">
    <property type="protein sequence ID" value="TWT36400.1"/>
    <property type="molecule type" value="Genomic_DNA"/>
</dbReference>
<dbReference type="SUPFAM" id="SSF52540">
    <property type="entry name" value="P-loop containing nucleoside triphosphate hydrolases"/>
    <property type="match status" value="1"/>
</dbReference>
<keyword evidence="2" id="KW-1185">Reference proteome</keyword>
<dbReference type="Proteomes" id="UP000316714">
    <property type="component" value="Unassembled WGS sequence"/>
</dbReference>
<evidence type="ECO:0000313" key="2">
    <source>
        <dbReference type="Proteomes" id="UP000316714"/>
    </source>
</evidence>
<dbReference type="AlphaFoldDB" id="A0A5C5VET7"/>
<protein>
    <recommendedName>
        <fullName evidence="3">AAA+ ATPase domain-containing protein</fullName>
    </recommendedName>
</protein>
<proteinExistence type="predicted"/>
<gene>
    <name evidence="1" type="ORF">KOR34_13050</name>
</gene>
<accession>A0A5C5VET7</accession>
<sequence length="215" mass="23800">MTTPSMIPSRDSNPFATCWTRPGALPFLATGGVSVEACVAQLMSSDWRGQILGPHGSGKSTLLKAIGREIESLGTPVRWIRGGRDFAPPSDPAVRGRVCLIDSFEQLSCWRRRQWRRRGWGVVATSHSTAGLPTLASLSPSFNDLTCCFNRLTRDHETSVTLADLRHAFGRHGANAREIWFDLYDRHEQRRREPSRLDFVQEPGKGLSRACGGPA</sequence>
<evidence type="ECO:0000313" key="1">
    <source>
        <dbReference type="EMBL" id="TWT36400.1"/>
    </source>
</evidence>
<evidence type="ECO:0008006" key="3">
    <source>
        <dbReference type="Google" id="ProtNLM"/>
    </source>
</evidence>
<reference evidence="1 2" key="1">
    <citation type="submission" date="2019-02" db="EMBL/GenBank/DDBJ databases">
        <title>Deep-cultivation of Planctomycetes and their phenomic and genomic characterization uncovers novel biology.</title>
        <authorList>
            <person name="Wiegand S."/>
            <person name="Jogler M."/>
            <person name="Boedeker C."/>
            <person name="Pinto D."/>
            <person name="Vollmers J."/>
            <person name="Rivas-Marin E."/>
            <person name="Kohn T."/>
            <person name="Peeters S.H."/>
            <person name="Heuer A."/>
            <person name="Rast P."/>
            <person name="Oberbeckmann S."/>
            <person name="Bunk B."/>
            <person name="Jeske O."/>
            <person name="Meyerdierks A."/>
            <person name="Storesund J.E."/>
            <person name="Kallscheuer N."/>
            <person name="Luecker S."/>
            <person name="Lage O.M."/>
            <person name="Pohl T."/>
            <person name="Merkel B.J."/>
            <person name="Hornburger P."/>
            <person name="Mueller R.-W."/>
            <person name="Bruemmer F."/>
            <person name="Labrenz M."/>
            <person name="Spormann A.M."/>
            <person name="Op Den Camp H."/>
            <person name="Overmann J."/>
            <person name="Amann R."/>
            <person name="Jetten M.S.M."/>
            <person name="Mascher T."/>
            <person name="Medema M.H."/>
            <person name="Devos D.P."/>
            <person name="Kaster A.-K."/>
            <person name="Ovreas L."/>
            <person name="Rohde M."/>
            <person name="Galperin M.Y."/>
            <person name="Jogler C."/>
        </authorList>
    </citation>
    <scope>NUCLEOTIDE SEQUENCE [LARGE SCALE GENOMIC DNA]</scope>
    <source>
        <strain evidence="1 2">KOR34</strain>
    </source>
</reference>
<dbReference type="InterPro" id="IPR027417">
    <property type="entry name" value="P-loop_NTPase"/>
</dbReference>
<dbReference type="CDD" id="cd00267">
    <property type="entry name" value="ABC_ATPase"/>
    <property type="match status" value="1"/>
</dbReference>
<organism evidence="1 2">
    <name type="scientific">Posidoniimonas corsicana</name>
    <dbReference type="NCBI Taxonomy" id="1938618"/>
    <lineage>
        <taxon>Bacteria</taxon>
        <taxon>Pseudomonadati</taxon>
        <taxon>Planctomycetota</taxon>
        <taxon>Planctomycetia</taxon>
        <taxon>Pirellulales</taxon>
        <taxon>Lacipirellulaceae</taxon>
        <taxon>Posidoniimonas</taxon>
    </lineage>
</organism>
<name>A0A5C5VET7_9BACT</name>